<dbReference type="GO" id="GO:0003676">
    <property type="term" value="F:nucleic acid binding"/>
    <property type="evidence" value="ECO:0007669"/>
    <property type="project" value="InterPro"/>
</dbReference>
<dbReference type="Pfam" id="PF07727">
    <property type="entry name" value="RVT_2"/>
    <property type="match status" value="1"/>
</dbReference>
<keyword evidence="1" id="KW-0645">Protease</keyword>
<evidence type="ECO:0000256" key="3">
    <source>
        <dbReference type="ARBA" id="ARBA00022750"/>
    </source>
</evidence>
<evidence type="ECO:0000256" key="2">
    <source>
        <dbReference type="ARBA" id="ARBA00022723"/>
    </source>
</evidence>
<reference evidence="8" key="1">
    <citation type="journal article" date="2019" name="Sci. Rep.">
        <title>Draft genome of Tanacetum cinerariifolium, the natural source of mosquito coil.</title>
        <authorList>
            <person name="Yamashiro T."/>
            <person name="Shiraishi A."/>
            <person name="Satake H."/>
            <person name="Nakayama K."/>
        </authorList>
    </citation>
    <scope>NUCLEOTIDE SEQUENCE</scope>
</reference>
<dbReference type="EMBL" id="BKCJ010000361">
    <property type="protein sequence ID" value="GEU32490.1"/>
    <property type="molecule type" value="Genomic_DNA"/>
</dbReference>
<keyword evidence="2" id="KW-0479">Metal-binding</keyword>
<feature type="domain" description="Integrase catalytic" evidence="7">
    <location>
        <begin position="108"/>
        <end position="291"/>
    </location>
</feature>
<dbReference type="InterPro" id="IPR025724">
    <property type="entry name" value="GAG-pre-integrase_dom"/>
</dbReference>
<dbReference type="InterPro" id="IPR001584">
    <property type="entry name" value="Integrase_cat-core"/>
</dbReference>
<dbReference type="InterPro" id="IPR043502">
    <property type="entry name" value="DNA/RNA_pol_sf"/>
</dbReference>
<feature type="region of interest" description="Disordered" evidence="6">
    <location>
        <begin position="778"/>
        <end position="798"/>
    </location>
</feature>
<evidence type="ECO:0000313" key="8">
    <source>
        <dbReference type="EMBL" id="GEU32490.1"/>
    </source>
</evidence>
<dbReference type="GO" id="GO:0004190">
    <property type="term" value="F:aspartic-type endopeptidase activity"/>
    <property type="evidence" value="ECO:0007669"/>
    <property type="project" value="UniProtKB-KW"/>
</dbReference>
<organism evidence="8">
    <name type="scientific">Tanacetum cinerariifolium</name>
    <name type="common">Dalmatian daisy</name>
    <name type="synonym">Chrysanthemum cinerariifolium</name>
    <dbReference type="NCBI Taxonomy" id="118510"/>
    <lineage>
        <taxon>Eukaryota</taxon>
        <taxon>Viridiplantae</taxon>
        <taxon>Streptophyta</taxon>
        <taxon>Embryophyta</taxon>
        <taxon>Tracheophyta</taxon>
        <taxon>Spermatophyta</taxon>
        <taxon>Magnoliopsida</taxon>
        <taxon>eudicotyledons</taxon>
        <taxon>Gunneridae</taxon>
        <taxon>Pentapetalae</taxon>
        <taxon>asterids</taxon>
        <taxon>campanulids</taxon>
        <taxon>Asterales</taxon>
        <taxon>Asteraceae</taxon>
        <taxon>Asteroideae</taxon>
        <taxon>Anthemideae</taxon>
        <taxon>Anthemidinae</taxon>
        <taxon>Tanacetum</taxon>
    </lineage>
</organism>
<dbReference type="GO" id="GO:0046872">
    <property type="term" value="F:metal ion binding"/>
    <property type="evidence" value="ECO:0007669"/>
    <property type="project" value="UniProtKB-KW"/>
</dbReference>
<dbReference type="SUPFAM" id="SSF53098">
    <property type="entry name" value="Ribonuclease H-like"/>
    <property type="match status" value="1"/>
</dbReference>
<dbReference type="Gene3D" id="3.30.420.10">
    <property type="entry name" value="Ribonuclease H-like superfamily/Ribonuclease H"/>
    <property type="match status" value="1"/>
</dbReference>
<dbReference type="Pfam" id="PF14223">
    <property type="entry name" value="Retrotran_gag_2"/>
    <property type="match status" value="1"/>
</dbReference>
<sequence>MDLQDKVVIDSECSRHMTGNMFYLTNYKEIDGGYVAFEGNPKGRKITGKSTIKTGNLDFENVYFMRELKLNHFSVSQMCDKKNNVLISDTECIVLSPNFKLIDESQVLLRVPRKNNMYSVDLKNIVPKGGLTCLFAKATSDESKLWHRRLGHLHFKTMNKLVKGNLVRGTKDETSGILKSFITRIENIVDHKVKMIRCDNRTEFKNRDMNQFYEIKGILRQFSVARTPQQNRVDERRNKTLIKAARTMLADFKLPTTFWAEVVNTACYVQNRVLVVKPHNKTPYKFFHGRTPTLSFMRPFGCHVIILNTKDHLGKFNGKADEGFFVGNSLNSKTFKVFNSRIKIVEENLRIRFCESTPNVVGTGPDWLFDIDALTRTLNCESIVAVMMERRLMKIQKKENECNDQEKEDNVNSTNNVNAVSSTVNAAGTNEDNELPFDPNMHALEDVGTFDFSIEDEDDDIMDVKSAFLYGKIEEEVYACQPPGFEDPYFLDRVYKVEKALYGGHHAPKVWYKTLSTYMLDNGCQREKIDKTLFIKRHKGDILLMSSMGELTFFLGLQVKQKNDGIFISQDKYVDEILKKFRFTKVKNGSTPMETQKPLLKDEDIEEVDVHMYRSMLGSLMYLTSSRPDIMFAVYACTRYQVNPKVLHLHAVKKIFRYLKGQPKLGLWYPKDSLFDLIVYNDSDYVGASLDRKSTTGGGKDRPPMLAHEGSPETQVKGYMETCKNVSQDIRDQLDVEAKTVQIILTGIDNDIYTTVDACPNTCEMWKAIERQQAVNKNKRKAIVNSPPPTYDQEPDKVSKDNALSKEKNIDKLMALISLSLEKIYKHNNNNLRTSSNTSREHQDKTLRINRGTRYDNQRVINAAEARENESTQELEAHYMYMEKIQEVSPDAEDSGPIFDAEDSGPIFDAEPLDKTNEFMYKDLKKFQDELEKRRDVNYMSKVEFDCAKAKCDLMSYKMESQKVKHCKQTIEKRTYFRNRDPFIKHTIEGNFSPQIQRINADLEQVYLCLKEEMIDDLRYFNSLEHEVDYLKSQLENQKTQFLNKIDRLSREYYYVDHMNAILGVYTKLDESSEKCQSLENELSKRNATSQNFEPIVVPISSKEPKRTMNQSVATPIKRTVASESTNRRPISKIRKQYEQISKTCKWWYSKITPPGYTWKHKNSTVNVKQNVSMPLACRDNSIHFRLWVLKANDEKSQAPKYLESLLITHQGNSLVKDNKIDLLVQQYEQFNILEKESIGSGFARFDIIITSLNALDEGFSIKNYVRKFLRALHPKWRSKVIVTEESKDLSSLALDELIDNLKVHEVVMEKDSKIYRGKKERVKSMALKAKKESSDDETLTSRRNDEEYAMAVRNFKRFFRRNGKFLGNQKKKRRHSDKGMRRKERVIRNVLDAVIQIISLVIVQSHLATKIKRPSLEVLGVIVKMTPKTKLMTKLVSWLNHQIC</sequence>
<dbReference type="InterPro" id="IPR012337">
    <property type="entry name" value="RNaseH-like_sf"/>
</dbReference>
<dbReference type="InterPro" id="IPR039537">
    <property type="entry name" value="Retrotran_Ty1/copia-like"/>
</dbReference>
<evidence type="ECO:0000259" key="7">
    <source>
        <dbReference type="PROSITE" id="PS50994"/>
    </source>
</evidence>
<dbReference type="PANTHER" id="PTHR42648:SF32">
    <property type="entry name" value="RIBONUCLEASE H-LIKE DOMAIN, GAG-PRE-INTEGRASE DOMAIN PROTEIN-RELATED"/>
    <property type="match status" value="1"/>
</dbReference>
<evidence type="ECO:0000256" key="6">
    <source>
        <dbReference type="SAM" id="MobiDB-lite"/>
    </source>
</evidence>
<keyword evidence="3" id="KW-0064">Aspartyl protease</keyword>
<dbReference type="PROSITE" id="PS50994">
    <property type="entry name" value="INTEGRASE"/>
    <property type="match status" value="1"/>
</dbReference>
<feature type="coiled-coil region" evidence="5">
    <location>
        <begin position="1021"/>
        <end position="1089"/>
    </location>
</feature>
<dbReference type="InterPro" id="IPR036397">
    <property type="entry name" value="RNaseH_sf"/>
</dbReference>
<dbReference type="Pfam" id="PF13976">
    <property type="entry name" value="gag_pre-integrs"/>
    <property type="match status" value="1"/>
</dbReference>
<dbReference type="GO" id="GO:0006508">
    <property type="term" value="P:proteolysis"/>
    <property type="evidence" value="ECO:0007669"/>
    <property type="project" value="UniProtKB-KW"/>
</dbReference>
<keyword evidence="5" id="KW-0175">Coiled coil</keyword>
<protein>
    <submittedName>
        <fullName evidence="8">Uncharacterized mitochondrial protein AtMg00810-like</fullName>
    </submittedName>
</protein>
<feature type="compositionally biased region" description="Basic and acidic residues" evidence="6">
    <location>
        <begin position="691"/>
        <end position="703"/>
    </location>
</feature>
<accession>A0A6L2J758</accession>
<keyword evidence="4" id="KW-0378">Hydrolase</keyword>
<name>A0A6L2J758_TANCI</name>
<dbReference type="Pfam" id="PF22936">
    <property type="entry name" value="Pol_BBD"/>
    <property type="match status" value="1"/>
</dbReference>
<dbReference type="SUPFAM" id="SSF56672">
    <property type="entry name" value="DNA/RNA polymerases"/>
    <property type="match status" value="1"/>
</dbReference>
<evidence type="ECO:0000256" key="4">
    <source>
        <dbReference type="ARBA" id="ARBA00022801"/>
    </source>
</evidence>
<proteinExistence type="predicted"/>
<dbReference type="InterPro" id="IPR054722">
    <property type="entry name" value="PolX-like_BBD"/>
</dbReference>
<evidence type="ECO:0000256" key="1">
    <source>
        <dbReference type="ARBA" id="ARBA00022670"/>
    </source>
</evidence>
<feature type="region of interest" description="Disordered" evidence="6">
    <location>
        <begin position="691"/>
        <end position="712"/>
    </location>
</feature>
<dbReference type="GO" id="GO:0015074">
    <property type="term" value="P:DNA integration"/>
    <property type="evidence" value="ECO:0007669"/>
    <property type="project" value="InterPro"/>
</dbReference>
<gene>
    <name evidence="8" type="ORF">Tci_004468</name>
</gene>
<dbReference type="InterPro" id="IPR013103">
    <property type="entry name" value="RVT_2"/>
</dbReference>
<evidence type="ECO:0000256" key="5">
    <source>
        <dbReference type="SAM" id="Coils"/>
    </source>
</evidence>
<comment type="caution">
    <text evidence="8">The sequence shown here is derived from an EMBL/GenBank/DDBJ whole genome shotgun (WGS) entry which is preliminary data.</text>
</comment>
<dbReference type="PANTHER" id="PTHR42648">
    <property type="entry name" value="TRANSPOSASE, PUTATIVE-RELATED"/>
    <property type="match status" value="1"/>
</dbReference>